<gene>
    <name evidence="1" type="ORF">DXZ20_24305</name>
</gene>
<accession>A0A6M0RRA5</accession>
<reference evidence="1 2" key="1">
    <citation type="journal article" date="2020" name="Microb. Ecol.">
        <title>Ecogenomics of the Marine Benthic Filamentous Cyanobacterium Adonisia.</title>
        <authorList>
            <person name="Walter J.M."/>
            <person name="Coutinho F.H."/>
            <person name="Leomil L."/>
            <person name="Hargreaves P.I."/>
            <person name="Campeao M.E."/>
            <person name="Vieira V.V."/>
            <person name="Silva B.S."/>
            <person name="Fistarol G.O."/>
            <person name="Salomon P.S."/>
            <person name="Sawabe T."/>
            <person name="Mino S."/>
            <person name="Hosokawa M."/>
            <person name="Miyashita H."/>
            <person name="Maruyama F."/>
            <person name="van Verk M.C."/>
            <person name="Dutilh B.E."/>
            <person name="Thompson C.C."/>
            <person name="Thompson F.L."/>
        </authorList>
    </citation>
    <scope>NUCLEOTIDE SEQUENCE [LARGE SCALE GENOMIC DNA]</scope>
    <source>
        <strain evidence="1 2">CCMR0081</strain>
    </source>
</reference>
<sequence length="134" mass="15146">MSSNKGQSKTLVWALSISKMKRHFMKAHQLLSASMLLVATNGIISGPVFSQVEFSGDSGQPQHDSNIDFLNDSPFGQSDYPHNLFDDHVPIFIPQPDDSPAIDPDFIQDDDNYQFDDECTEKYGQQWYCRNGLK</sequence>
<dbReference type="AlphaFoldDB" id="A0A6M0RRA5"/>
<protein>
    <submittedName>
        <fullName evidence="1">Uncharacterized protein</fullName>
    </submittedName>
</protein>
<keyword evidence="2" id="KW-1185">Reference proteome</keyword>
<evidence type="ECO:0000313" key="1">
    <source>
        <dbReference type="EMBL" id="NEZ58706.1"/>
    </source>
</evidence>
<evidence type="ECO:0000313" key="2">
    <source>
        <dbReference type="Proteomes" id="UP000481033"/>
    </source>
</evidence>
<proteinExistence type="predicted"/>
<name>A0A6M0RRA5_9CYAN</name>
<dbReference type="EMBL" id="QXHD01000004">
    <property type="protein sequence ID" value="NEZ58706.1"/>
    <property type="molecule type" value="Genomic_DNA"/>
</dbReference>
<comment type="caution">
    <text evidence="1">The sequence shown here is derived from an EMBL/GenBank/DDBJ whole genome shotgun (WGS) entry which is preliminary data.</text>
</comment>
<dbReference type="Proteomes" id="UP000481033">
    <property type="component" value="Unassembled WGS sequence"/>
</dbReference>
<organism evidence="1 2">
    <name type="scientific">Adonisia turfae CCMR0081</name>
    <dbReference type="NCBI Taxonomy" id="2292702"/>
    <lineage>
        <taxon>Bacteria</taxon>
        <taxon>Bacillati</taxon>
        <taxon>Cyanobacteriota</taxon>
        <taxon>Adonisia</taxon>
        <taxon>Adonisia turfae</taxon>
    </lineage>
</organism>